<evidence type="ECO:0000313" key="2">
    <source>
        <dbReference type="EMBL" id="CAF4516776.1"/>
    </source>
</evidence>
<proteinExistence type="predicted"/>
<feature type="coiled-coil region" evidence="1">
    <location>
        <begin position="353"/>
        <end position="380"/>
    </location>
</feature>
<evidence type="ECO:0000256" key="1">
    <source>
        <dbReference type="SAM" id="Coils"/>
    </source>
</evidence>
<dbReference type="AlphaFoldDB" id="A0A820WFU7"/>
<comment type="caution">
    <text evidence="2">The sequence shown here is derived from an EMBL/GenBank/DDBJ whole genome shotgun (WGS) entry which is preliminary data.</text>
</comment>
<accession>A0A820WFU7</accession>
<name>A0A820WFU7_9BILA</name>
<keyword evidence="1" id="KW-0175">Coiled coil</keyword>
<reference evidence="2" key="1">
    <citation type="submission" date="2021-02" db="EMBL/GenBank/DDBJ databases">
        <authorList>
            <person name="Nowell W R."/>
        </authorList>
    </citation>
    <scope>NUCLEOTIDE SEQUENCE</scope>
</reference>
<gene>
    <name evidence="2" type="ORF">HFQ381_LOCUS28851</name>
</gene>
<organism evidence="2 3">
    <name type="scientific">Rotaria socialis</name>
    <dbReference type="NCBI Taxonomy" id="392032"/>
    <lineage>
        <taxon>Eukaryota</taxon>
        <taxon>Metazoa</taxon>
        <taxon>Spiralia</taxon>
        <taxon>Gnathifera</taxon>
        <taxon>Rotifera</taxon>
        <taxon>Eurotatoria</taxon>
        <taxon>Bdelloidea</taxon>
        <taxon>Philodinida</taxon>
        <taxon>Philodinidae</taxon>
        <taxon>Rotaria</taxon>
    </lineage>
</organism>
<dbReference type="Proteomes" id="UP000663851">
    <property type="component" value="Unassembled WGS sequence"/>
</dbReference>
<evidence type="ECO:0000313" key="3">
    <source>
        <dbReference type="Proteomes" id="UP000663851"/>
    </source>
</evidence>
<protein>
    <submittedName>
        <fullName evidence="2">Uncharacterized protein</fullName>
    </submittedName>
</protein>
<dbReference type="EMBL" id="CAJOBO010004281">
    <property type="protein sequence ID" value="CAF4516776.1"/>
    <property type="molecule type" value="Genomic_DNA"/>
</dbReference>
<sequence>MTNDATVPTEEEPNNLIIWLDEHIGDSNWCQQLKRAFSTQPDPKNPIPVKLSDQEFVEILVSEGHMPVDFEGVRFLLAAFKDIDSCIHCFYANPHKRIFFITSGSMGEKAVPIILDRFKDTFTDPVTKEPYRFIYVFCLNIKYNCEWALDYCDYIQMFNFEAELLARMIRDIGDYFLRESKRLLTESPPNNPAAYHRLTWAKELYERYNRMGMVLIKAELDETNELLKKSNVVSRVAAPGPSPSVIVIWFNQFIYWLIGHKQTIKVTNDATVPTEEQSNNLIIWLDKHIGNLEWCQQLKGAFSTQPDPKNPIPVKLSDQDKRLLDAAVSNNPIAYHRLTWAHELFHRYSQLEKISMKTERDEINRLLEQVENESRSSSDDDSC</sequence>